<feature type="transmembrane region" description="Helical" evidence="1">
    <location>
        <begin position="12"/>
        <end position="30"/>
    </location>
</feature>
<feature type="transmembrane region" description="Helical" evidence="1">
    <location>
        <begin position="36"/>
        <end position="55"/>
    </location>
</feature>
<keyword evidence="4" id="KW-1185">Reference proteome</keyword>
<sequence>MNLIPTRVHGVLDYLSGVLFVASPWLFGFADGSAAQWVPVIAGLALLGLSIFTNYEAGLVKSIPMPTHLTVDVLTGIVLAASPWIFGFADRVYLPHVIFGLLEVGAGLLTQKTPSPVSKRPDHAF</sequence>
<reference evidence="4" key="1">
    <citation type="journal article" date="2019" name="Int. J. Syst. Evol. Microbiol.">
        <title>The Global Catalogue of Microorganisms (GCM) 10K type strain sequencing project: providing services to taxonomists for standard genome sequencing and annotation.</title>
        <authorList>
            <consortium name="The Broad Institute Genomics Platform"/>
            <consortium name="The Broad Institute Genome Sequencing Center for Infectious Disease"/>
            <person name="Wu L."/>
            <person name="Ma J."/>
        </authorList>
    </citation>
    <scope>NUCLEOTIDE SEQUENCE [LARGE SCALE GENOMIC DNA]</scope>
    <source>
        <strain evidence="4">CCUG 55608</strain>
    </source>
</reference>
<dbReference type="EMBL" id="JBHTLP010000016">
    <property type="protein sequence ID" value="MFD1143666.1"/>
    <property type="molecule type" value="Genomic_DNA"/>
</dbReference>
<evidence type="ECO:0000313" key="4">
    <source>
        <dbReference type="Proteomes" id="UP001597116"/>
    </source>
</evidence>
<dbReference type="RefSeq" id="WP_379884578.1">
    <property type="nucleotide sequence ID" value="NZ_JBHTLP010000016.1"/>
</dbReference>
<dbReference type="InterPro" id="IPR005530">
    <property type="entry name" value="SPW"/>
</dbReference>
<keyword evidence="1" id="KW-0812">Transmembrane</keyword>
<organism evidence="3 4">
    <name type="scientific">Larkinella insperata</name>
    <dbReference type="NCBI Taxonomy" id="332158"/>
    <lineage>
        <taxon>Bacteria</taxon>
        <taxon>Pseudomonadati</taxon>
        <taxon>Bacteroidota</taxon>
        <taxon>Cytophagia</taxon>
        <taxon>Cytophagales</taxon>
        <taxon>Spirosomataceae</taxon>
        <taxon>Larkinella</taxon>
    </lineage>
</organism>
<dbReference type="Pfam" id="PF03779">
    <property type="entry name" value="SPW"/>
    <property type="match status" value="1"/>
</dbReference>
<name>A0ABW3QD37_9BACT</name>
<feature type="transmembrane region" description="Helical" evidence="1">
    <location>
        <begin position="67"/>
        <end position="86"/>
    </location>
</feature>
<comment type="caution">
    <text evidence="3">The sequence shown here is derived from an EMBL/GenBank/DDBJ whole genome shotgun (WGS) entry which is preliminary data.</text>
</comment>
<evidence type="ECO:0000256" key="1">
    <source>
        <dbReference type="SAM" id="Phobius"/>
    </source>
</evidence>
<keyword evidence="1" id="KW-1133">Transmembrane helix</keyword>
<proteinExistence type="predicted"/>
<feature type="domain" description="SPW repeat-containing integral membrane" evidence="2">
    <location>
        <begin position="9"/>
        <end position="108"/>
    </location>
</feature>
<gene>
    <name evidence="3" type="ORF">ACFQ4C_21235</name>
</gene>
<keyword evidence="1" id="KW-0472">Membrane</keyword>
<accession>A0ABW3QD37</accession>
<evidence type="ECO:0000313" key="3">
    <source>
        <dbReference type="EMBL" id="MFD1143666.1"/>
    </source>
</evidence>
<protein>
    <submittedName>
        <fullName evidence="3">SPW repeat protein</fullName>
    </submittedName>
</protein>
<dbReference type="Proteomes" id="UP001597116">
    <property type="component" value="Unassembled WGS sequence"/>
</dbReference>
<evidence type="ECO:0000259" key="2">
    <source>
        <dbReference type="Pfam" id="PF03779"/>
    </source>
</evidence>